<evidence type="ECO:0000259" key="4">
    <source>
        <dbReference type="Pfam" id="PF05592"/>
    </source>
</evidence>
<dbReference type="EC" id="3.2.1.40" evidence="2"/>
<dbReference type="Gene3D" id="2.60.420.10">
    <property type="entry name" value="Maltose phosphorylase, domain 3"/>
    <property type="match status" value="1"/>
</dbReference>
<dbReference type="Proteomes" id="UP000095606">
    <property type="component" value="Unassembled WGS sequence"/>
</dbReference>
<sequence length="881" mass="100516">MKNIYLVTALAFCTLQSISAQKQEACKPANLQCDHLVNPLGIDHANPRLSWMLNDTRQGARQTAYQLLVSTDSLKVNDEKGDIWNSGKKESDEILVTYPEKNLRPFTKYYWKVNVWDKDGVKVSSDINSFETGMMGMQNWQGAWIGDNRDINYKPAPYFRKTFNTQKKIKSARAYIAVAGLYELYINGEKIGNHRLDPLYTRFDRRNFYVTYDVTRQLQKGKNAIGVLLGNGWYNHQSKAVWDFDRAPWRNRPAFCMDLRITYEDGSVEVIPSERDWKTSSGALIFNSIYTAEHYDVRLEQKDWSTADFDDSKWNGVGYRGAPSQNVVSQQVQPIRIVETIPANTWKKINDSTYIFDFARNMSGVTRIKVSGEEGTVVKLKHGERLYDNGRVNTSNIDVYHRPVDDSDPFQTDILILSGKGEDEFMARFNYKGFRYVEVTSSKPIELQQNSLTAYFVHSDVPQKGEISTSNPLVNRLWWATNNAYLSNLMGYPTDCPQREKNGWTGDGHFAIETALYNYDGITVYEKWLADHRDEQQPNGVLPDIIPTGGWGYGTDNGLDWTSTIAIIPWNIYLFYGDSKLLSDCYENIKRYVNYVDRTSPNGLTSWGRGDWVPVKSHSSKELTSSVYFYVDTKILANAAKLFNKQEDYEHYQALAEKIKNAINAKYLNRETGIYASGVQTELSVPLMWGVVPEDMKTKVARNLAKKVEEAGFHLDVGVLGAKAILNALSENGEAETAYKVAAQDTYPSWGCWIANGATTLLENWDLNATRDISDNHMMFGEIGGWFYKGLGGIFPDPQQPGFKHIILRPNFPSDLKQFEARHHSPYGEIISKWERKKKSVVYVVTIPANSSATLYLPDHVKGERMIELEAGQHQFEWKLF</sequence>
<dbReference type="InterPro" id="IPR016007">
    <property type="entry name" value="Alpha_rhamnosid"/>
</dbReference>
<dbReference type="InterPro" id="IPR008928">
    <property type="entry name" value="6-hairpin_glycosidase_sf"/>
</dbReference>
<dbReference type="InterPro" id="IPR008979">
    <property type="entry name" value="Galactose-bd-like_sf"/>
</dbReference>
<dbReference type="InterPro" id="IPR013783">
    <property type="entry name" value="Ig-like_fold"/>
</dbReference>
<dbReference type="PANTHER" id="PTHR33307:SF6">
    <property type="entry name" value="ALPHA-RHAMNOSIDASE (EUROFUNG)-RELATED"/>
    <property type="match status" value="1"/>
</dbReference>
<dbReference type="Gene3D" id="2.60.40.10">
    <property type="entry name" value="Immunoglobulins"/>
    <property type="match status" value="1"/>
</dbReference>
<feature type="domain" description="Bacterial alpha-L-rhamnosidase N-terminal" evidence="5">
    <location>
        <begin position="167"/>
        <end position="339"/>
    </location>
</feature>
<feature type="domain" description="Alpha-L-rhamnosidase six-hairpin glycosidase" evidence="6">
    <location>
        <begin position="463"/>
        <end position="789"/>
    </location>
</feature>
<evidence type="ECO:0000313" key="8">
    <source>
        <dbReference type="EMBL" id="CUO68520.1"/>
    </source>
</evidence>
<dbReference type="RefSeq" id="WP_022301524.1">
    <property type="nucleotide sequence ID" value="NZ_CABMFH010000018.1"/>
</dbReference>
<evidence type="ECO:0000259" key="7">
    <source>
        <dbReference type="Pfam" id="PF17390"/>
    </source>
</evidence>
<dbReference type="Pfam" id="PF25788">
    <property type="entry name" value="Ig_Rha78A_N"/>
    <property type="match status" value="1"/>
</dbReference>
<organism evidence="8 10">
    <name type="scientific">Bacteroides faecis</name>
    <dbReference type="NCBI Taxonomy" id="674529"/>
    <lineage>
        <taxon>Bacteria</taxon>
        <taxon>Pseudomonadati</taxon>
        <taxon>Bacteroidota</taxon>
        <taxon>Bacteroidia</taxon>
        <taxon>Bacteroidales</taxon>
        <taxon>Bacteroidaceae</taxon>
        <taxon>Bacteroides</taxon>
    </lineage>
</organism>
<gene>
    <name evidence="8" type="ORF">ERS852461_00835</name>
    <name evidence="9" type="ORF">NXY30_01680</name>
</gene>
<name>A0A3E5G7W0_9BACE</name>
<evidence type="ECO:0000313" key="10">
    <source>
        <dbReference type="Proteomes" id="UP000095606"/>
    </source>
</evidence>
<evidence type="ECO:0000256" key="2">
    <source>
        <dbReference type="ARBA" id="ARBA00012652"/>
    </source>
</evidence>
<proteinExistence type="predicted"/>
<reference evidence="9" key="2">
    <citation type="submission" date="2022-08" db="EMBL/GenBank/DDBJ databases">
        <title>Genome Sequencing of Bacteroides fragilis Group Isolates with Nanopore Technology.</title>
        <authorList>
            <person name="Tisza M.J."/>
            <person name="Smith D."/>
            <person name="Dekker J.P."/>
        </authorList>
    </citation>
    <scope>NUCLEOTIDE SEQUENCE</scope>
    <source>
        <strain evidence="9">BFG-527</strain>
    </source>
</reference>
<protein>
    <recommendedName>
        <fullName evidence="2">alpha-L-rhamnosidase</fullName>
        <ecNumber evidence="2">3.2.1.40</ecNumber>
    </recommendedName>
</protein>
<dbReference type="Pfam" id="PF08531">
    <property type="entry name" value="Bac_rhamnosid_N"/>
    <property type="match status" value="1"/>
</dbReference>
<dbReference type="EMBL" id="CZAE01000003">
    <property type="protein sequence ID" value="CUO68520.1"/>
    <property type="molecule type" value="Genomic_DNA"/>
</dbReference>
<dbReference type="InterPro" id="IPR035398">
    <property type="entry name" value="Bac_rhamnosid_C"/>
</dbReference>
<dbReference type="EMBL" id="CP103141">
    <property type="protein sequence ID" value="UVQ75168.1"/>
    <property type="molecule type" value="Genomic_DNA"/>
</dbReference>
<dbReference type="GeneID" id="69587481"/>
<accession>A0A3E5G7W0</accession>
<dbReference type="SUPFAM" id="SSF48208">
    <property type="entry name" value="Six-hairpin glycosidases"/>
    <property type="match status" value="1"/>
</dbReference>
<evidence type="ECO:0000313" key="9">
    <source>
        <dbReference type="EMBL" id="UVQ75168.1"/>
    </source>
</evidence>
<dbReference type="InterPro" id="IPR012341">
    <property type="entry name" value="6hp_glycosidase-like_sf"/>
</dbReference>
<dbReference type="Pfam" id="PF05592">
    <property type="entry name" value="Bac_rhamnosid"/>
    <property type="match status" value="1"/>
</dbReference>
<keyword evidence="3 9" id="KW-0378">Hydrolase</keyword>
<dbReference type="InterPro" id="IPR035396">
    <property type="entry name" value="Bac_rhamnosid6H"/>
</dbReference>
<evidence type="ECO:0000313" key="11">
    <source>
        <dbReference type="Proteomes" id="UP001060104"/>
    </source>
</evidence>
<dbReference type="Gene3D" id="1.50.10.10">
    <property type="match status" value="1"/>
</dbReference>
<dbReference type="Proteomes" id="UP001060104">
    <property type="component" value="Chromosome"/>
</dbReference>
<dbReference type="AlphaFoldDB" id="A0A3E5G7W0"/>
<feature type="domain" description="Alpha-L-rhamnosidase C-terminal" evidence="7">
    <location>
        <begin position="793"/>
        <end position="866"/>
    </location>
</feature>
<dbReference type="Pfam" id="PF17389">
    <property type="entry name" value="Bac_rhamnosid6H"/>
    <property type="match status" value="1"/>
</dbReference>
<evidence type="ECO:0000259" key="5">
    <source>
        <dbReference type="Pfam" id="PF08531"/>
    </source>
</evidence>
<dbReference type="PANTHER" id="PTHR33307">
    <property type="entry name" value="ALPHA-RHAMNOSIDASE (EUROFUNG)"/>
    <property type="match status" value="1"/>
</dbReference>
<dbReference type="Pfam" id="PF17390">
    <property type="entry name" value="Bac_rhamnosid_C"/>
    <property type="match status" value="1"/>
</dbReference>
<evidence type="ECO:0000256" key="3">
    <source>
        <dbReference type="ARBA" id="ARBA00022801"/>
    </source>
</evidence>
<keyword evidence="11" id="KW-1185">Reference proteome</keyword>
<evidence type="ECO:0000256" key="1">
    <source>
        <dbReference type="ARBA" id="ARBA00001445"/>
    </source>
</evidence>
<dbReference type="SUPFAM" id="SSF49785">
    <property type="entry name" value="Galactose-binding domain-like"/>
    <property type="match status" value="1"/>
</dbReference>
<feature type="domain" description="Alpha-L-rhamnosidase concanavalin-like" evidence="4">
    <location>
        <begin position="347"/>
        <end position="458"/>
    </location>
</feature>
<dbReference type="Gene3D" id="2.60.120.260">
    <property type="entry name" value="Galactose-binding domain-like"/>
    <property type="match status" value="2"/>
</dbReference>
<dbReference type="GO" id="GO:0005975">
    <property type="term" value="P:carbohydrate metabolic process"/>
    <property type="evidence" value="ECO:0007669"/>
    <property type="project" value="InterPro"/>
</dbReference>
<dbReference type="GO" id="GO:0030596">
    <property type="term" value="F:alpha-L-rhamnosidase activity"/>
    <property type="evidence" value="ECO:0007669"/>
    <property type="project" value="UniProtKB-EC"/>
</dbReference>
<dbReference type="InterPro" id="IPR008902">
    <property type="entry name" value="Rhamnosid_concanavalin"/>
</dbReference>
<comment type="catalytic activity">
    <reaction evidence="1">
        <text>Hydrolysis of terminal non-reducing alpha-L-rhamnose residues in alpha-L-rhamnosides.</text>
        <dbReference type="EC" id="3.2.1.40"/>
    </reaction>
</comment>
<reference evidence="8 10" key="1">
    <citation type="submission" date="2015-09" db="EMBL/GenBank/DDBJ databases">
        <authorList>
            <consortium name="Pathogen Informatics"/>
        </authorList>
    </citation>
    <scope>NUCLEOTIDE SEQUENCE [LARGE SCALE GENOMIC DNA]</scope>
    <source>
        <strain evidence="8 10">2789STDY5834846</strain>
    </source>
</reference>
<dbReference type="InterPro" id="IPR013737">
    <property type="entry name" value="Bac_rhamnosid_N"/>
</dbReference>
<dbReference type="PIRSF" id="PIRSF010631">
    <property type="entry name" value="A-rhamnsds"/>
    <property type="match status" value="1"/>
</dbReference>
<accession>A0A174H630</accession>
<evidence type="ECO:0000259" key="6">
    <source>
        <dbReference type="Pfam" id="PF17389"/>
    </source>
</evidence>